<feature type="compositionally biased region" description="Polar residues" evidence="1">
    <location>
        <begin position="46"/>
        <end position="55"/>
    </location>
</feature>
<reference evidence="2" key="1">
    <citation type="submission" date="2014-02" db="EMBL/GenBank/DDBJ databases">
        <authorList>
            <person name="Genoscope - CEA"/>
        </authorList>
    </citation>
    <scope>NUCLEOTIDE SEQUENCE</scope>
    <source>
        <strain evidence="2">LS3</strain>
    </source>
</reference>
<protein>
    <submittedName>
        <fullName evidence="2">ARAD1C42658p</fullName>
    </submittedName>
</protein>
<proteinExistence type="predicted"/>
<dbReference type="EMBL" id="HG937693">
    <property type="protein sequence ID" value="CDP35753.1"/>
    <property type="molecule type" value="Genomic_DNA"/>
</dbReference>
<feature type="region of interest" description="Disordered" evidence="1">
    <location>
        <begin position="36"/>
        <end position="173"/>
    </location>
</feature>
<evidence type="ECO:0000313" key="2">
    <source>
        <dbReference type="EMBL" id="CDP35753.1"/>
    </source>
</evidence>
<accession>A0A060T485</accession>
<dbReference type="AlphaFoldDB" id="A0A060T485"/>
<feature type="compositionally biased region" description="Basic and acidic residues" evidence="1">
    <location>
        <begin position="164"/>
        <end position="173"/>
    </location>
</feature>
<feature type="compositionally biased region" description="Basic and acidic residues" evidence="1">
    <location>
        <begin position="62"/>
        <end position="120"/>
    </location>
</feature>
<evidence type="ECO:0000256" key="1">
    <source>
        <dbReference type="SAM" id="MobiDB-lite"/>
    </source>
</evidence>
<organism evidence="2">
    <name type="scientific">Blastobotrys adeninivorans</name>
    <name type="common">Yeast</name>
    <name type="synonym">Arxula adeninivorans</name>
    <dbReference type="NCBI Taxonomy" id="409370"/>
    <lineage>
        <taxon>Eukaryota</taxon>
        <taxon>Fungi</taxon>
        <taxon>Dikarya</taxon>
        <taxon>Ascomycota</taxon>
        <taxon>Saccharomycotina</taxon>
        <taxon>Dipodascomycetes</taxon>
        <taxon>Dipodascales</taxon>
        <taxon>Trichomonascaceae</taxon>
        <taxon>Blastobotrys</taxon>
    </lineage>
</organism>
<name>A0A060T485_BLAAD</name>
<reference evidence="2" key="2">
    <citation type="submission" date="2014-06" db="EMBL/GenBank/DDBJ databases">
        <title>The complete genome of Blastobotrys (Arxula) adeninivorans LS3 - a yeast of biotechnological interest.</title>
        <authorList>
            <person name="Kunze G."/>
            <person name="Gaillardin C."/>
            <person name="Czernicka M."/>
            <person name="Durrens P."/>
            <person name="Martin T."/>
            <person name="Boer E."/>
            <person name="Gabaldon T."/>
            <person name="Cruz J."/>
            <person name="Talla E."/>
            <person name="Marck C."/>
            <person name="Goffeau A."/>
            <person name="Barbe V."/>
            <person name="Baret P."/>
            <person name="Baronian K."/>
            <person name="Beier S."/>
            <person name="Bleykasten C."/>
            <person name="Bode R."/>
            <person name="Casaregola S."/>
            <person name="Despons L."/>
            <person name="Fairhead C."/>
            <person name="Giersberg M."/>
            <person name="Gierski P."/>
            <person name="Hahnel U."/>
            <person name="Hartmann A."/>
            <person name="Jankowska D."/>
            <person name="Jubin C."/>
            <person name="Jung P."/>
            <person name="Lafontaine I."/>
            <person name="Leh-Louis V."/>
            <person name="Lemaire M."/>
            <person name="Marcet-Houben M."/>
            <person name="Mascher M."/>
            <person name="Morel G."/>
            <person name="Richard G.-F."/>
            <person name="Riechen J."/>
            <person name="Sacerdot C."/>
            <person name="Sarkar A."/>
            <person name="Savel G."/>
            <person name="Schacherer J."/>
            <person name="Sherman D."/>
            <person name="Straub M.-L."/>
            <person name="Stein N."/>
            <person name="Thierry A."/>
            <person name="Trautwein-Schult A."/>
            <person name="Westhof E."/>
            <person name="Worch S."/>
            <person name="Dujon B."/>
            <person name="Souciet J.-L."/>
            <person name="Wincker P."/>
            <person name="Scholz U."/>
            <person name="Neuveglise N."/>
        </authorList>
    </citation>
    <scope>NUCLEOTIDE SEQUENCE</scope>
    <source>
        <strain evidence="2">LS3</strain>
    </source>
</reference>
<gene>
    <name evidence="2" type="ORF">GNLVRS02_ARAD1C42658g</name>
</gene>
<sequence>MDTDEIAEEYEKEEGYEDVVRMLREDARRVGAGFGARNRCKGVSKPVTTRTNTRFLGNLLRSQDRHNQRVERVQKTTNRRLEMESTRFGEREKSGEHDKRQGGYSSHHDRLIGKGKELPDPGHNLDQPEPRKPKKPKGPIVTDDKTKQRPRGHHSSSRPTINNEELRESLGGS</sequence>